<feature type="region of interest" description="Disordered" evidence="1">
    <location>
        <begin position="97"/>
        <end position="124"/>
    </location>
</feature>
<sequence>MWKSKCWNPAEWLSDFFNQIVAQKRAGNRARQFLSGKKKGSPGDCTCYRPICLLSHSMKISERIVDSRVRDIVELTTNQCGFVSGCSTIDAIHSPSTRKASRKAKTGTTYLTSRSKSRVQTQRAHRRTPRLCVIPTSFCCHHGCHYKRPPEAGSMDAPSCQSR</sequence>
<evidence type="ECO:0000313" key="3">
    <source>
        <dbReference type="Proteomes" id="UP000268014"/>
    </source>
</evidence>
<proteinExistence type="predicted"/>
<dbReference type="STRING" id="6290.A0A3P7VGD3"/>
<dbReference type="Proteomes" id="UP000268014">
    <property type="component" value="Unassembled WGS sequence"/>
</dbReference>
<dbReference type="AlphaFoldDB" id="A0A3P7VGD3"/>
<evidence type="ECO:0000256" key="1">
    <source>
        <dbReference type="SAM" id="MobiDB-lite"/>
    </source>
</evidence>
<organism evidence="2 3">
    <name type="scientific">Haemonchus placei</name>
    <name type="common">Barber's pole worm</name>
    <dbReference type="NCBI Taxonomy" id="6290"/>
    <lineage>
        <taxon>Eukaryota</taxon>
        <taxon>Metazoa</taxon>
        <taxon>Ecdysozoa</taxon>
        <taxon>Nematoda</taxon>
        <taxon>Chromadorea</taxon>
        <taxon>Rhabditida</taxon>
        <taxon>Rhabditina</taxon>
        <taxon>Rhabditomorpha</taxon>
        <taxon>Strongyloidea</taxon>
        <taxon>Trichostrongylidae</taxon>
        <taxon>Haemonchus</taxon>
    </lineage>
</organism>
<keyword evidence="3" id="KW-1185">Reference proteome</keyword>
<dbReference type="EMBL" id="UZAF01017981">
    <property type="protein sequence ID" value="VDO46766.1"/>
    <property type="molecule type" value="Genomic_DNA"/>
</dbReference>
<evidence type="ECO:0000313" key="2">
    <source>
        <dbReference type="EMBL" id="VDO46766.1"/>
    </source>
</evidence>
<reference evidence="2 3" key="1">
    <citation type="submission" date="2018-11" db="EMBL/GenBank/DDBJ databases">
        <authorList>
            <consortium name="Pathogen Informatics"/>
        </authorList>
    </citation>
    <scope>NUCLEOTIDE SEQUENCE [LARGE SCALE GENOMIC DNA]</scope>
    <source>
        <strain evidence="2 3">MHpl1</strain>
    </source>
</reference>
<accession>A0A3P7VGD3</accession>
<dbReference type="OrthoDB" id="5847305at2759"/>
<feature type="compositionally biased region" description="Polar residues" evidence="1">
    <location>
        <begin position="106"/>
        <end position="122"/>
    </location>
</feature>
<name>A0A3P7VGD3_HAEPC</name>
<gene>
    <name evidence="2" type="ORF">HPLM_LOCUS12803</name>
</gene>
<protein>
    <submittedName>
        <fullName evidence="2">Uncharacterized protein</fullName>
    </submittedName>
</protein>